<dbReference type="AlphaFoldDB" id="A0AAD3DK74"/>
<reference evidence="2 3" key="1">
    <citation type="journal article" date="2021" name="Sci. Rep.">
        <title>Genome sequencing of the multicellular alga Astrephomene provides insights into convergent evolution of germ-soma differentiation.</title>
        <authorList>
            <person name="Yamashita S."/>
            <person name="Yamamoto K."/>
            <person name="Matsuzaki R."/>
            <person name="Suzuki S."/>
            <person name="Yamaguchi H."/>
            <person name="Hirooka S."/>
            <person name="Minakuchi Y."/>
            <person name="Miyagishima S."/>
            <person name="Kawachi M."/>
            <person name="Toyoda A."/>
            <person name="Nozaki H."/>
        </authorList>
    </citation>
    <scope>NUCLEOTIDE SEQUENCE [LARGE SCALE GENOMIC DNA]</scope>
    <source>
        <strain evidence="2 3">NIES-4017</strain>
    </source>
</reference>
<evidence type="ECO:0000313" key="3">
    <source>
        <dbReference type="Proteomes" id="UP001054857"/>
    </source>
</evidence>
<feature type="compositionally biased region" description="Low complexity" evidence="1">
    <location>
        <begin position="85"/>
        <end position="115"/>
    </location>
</feature>
<name>A0AAD3DK74_9CHLO</name>
<sequence length="419" mass="42942">GPAVAQVLRQLRVVDLPCYCALQQPQPHTPHQPLSPLSPLWCSWYQWAELAAGAAAAAAAAADASGTGIAGSRAVGGVAQQREGAAGAAPTAAPTTAAATTAAGTTATTTTTRHPPAAPHPPTIKSPRATAPAKPPQSLSLPAAAAAAAGATRRVAPGMAVAGHNAPVRAAAAMTHGSSQGPSLGPPPPPVLALAQLRRVDPGAAAALEGPIRRRSALLGGPNAPTLWRLDGDSEVFYALGFCPSGSHYGDGRQGKGTGVRVLFSPPNNSASGAGGGGGGGGGGGRICEELEPWTWFKRWGGEAAALHRWPNRVQVALWGPLRGRTKARQYDGFLWLRYKDWLVVVHNAMCMEALERYDNAGNDMDVNLPYADDPLSYYPATGAAGAAAAAGVAGGRKGGGVRGDRGQQRKRRWKRGRE</sequence>
<feature type="region of interest" description="Disordered" evidence="1">
    <location>
        <begin position="85"/>
        <end position="145"/>
    </location>
</feature>
<feature type="region of interest" description="Disordered" evidence="1">
    <location>
        <begin position="394"/>
        <end position="419"/>
    </location>
</feature>
<evidence type="ECO:0000256" key="1">
    <source>
        <dbReference type="SAM" id="MobiDB-lite"/>
    </source>
</evidence>
<accession>A0AAD3DK74</accession>
<protein>
    <submittedName>
        <fullName evidence="2">Uncharacterized protein</fullName>
    </submittedName>
</protein>
<organism evidence="2 3">
    <name type="scientific">Astrephomene gubernaculifera</name>
    <dbReference type="NCBI Taxonomy" id="47775"/>
    <lineage>
        <taxon>Eukaryota</taxon>
        <taxon>Viridiplantae</taxon>
        <taxon>Chlorophyta</taxon>
        <taxon>core chlorophytes</taxon>
        <taxon>Chlorophyceae</taxon>
        <taxon>CS clade</taxon>
        <taxon>Chlamydomonadales</taxon>
        <taxon>Astrephomenaceae</taxon>
        <taxon>Astrephomene</taxon>
    </lineage>
</organism>
<evidence type="ECO:0000313" key="2">
    <source>
        <dbReference type="EMBL" id="GFR41952.1"/>
    </source>
</evidence>
<feature type="non-terminal residue" evidence="2">
    <location>
        <position position="419"/>
    </location>
</feature>
<feature type="compositionally biased region" description="Basic residues" evidence="1">
    <location>
        <begin position="409"/>
        <end position="419"/>
    </location>
</feature>
<feature type="compositionally biased region" description="Low complexity" evidence="1">
    <location>
        <begin position="136"/>
        <end position="145"/>
    </location>
</feature>
<gene>
    <name evidence="2" type="ORF">Agub_g2748</name>
</gene>
<feature type="non-terminal residue" evidence="2">
    <location>
        <position position="1"/>
    </location>
</feature>
<dbReference type="Proteomes" id="UP001054857">
    <property type="component" value="Unassembled WGS sequence"/>
</dbReference>
<keyword evidence="3" id="KW-1185">Reference proteome</keyword>
<proteinExistence type="predicted"/>
<feature type="region of interest" description="Disordered" evidence="1">
    <location>
        <begin position="171"/>
        <end position="191"/>
    </location>
</feature>
<dbReference type="EMBL" id="BMAR01000002">
    <property type="protein sequence ID" value="GFR41952.1"/>
    <property type="molecule type" value="Genomic_DNA"/>
</dbReference>
<comment type="caution">
    <text evidence="2">The sequence shown here is derived from an EMBL/GenBank/DDBJ whole genome shotgun (WGS) entry which is preliminary data.</text>
</comment>